<gene>
    <name evidence="5" type="ORF">CBO05C_2446</name>
</gene>
<evidence type="ECO:0000259" key="4">
    <source>
        <dbReference type="Pfam" id="PF13677"/>
    </source>
</evidence>
<organism evidence="5">
    <name type="scientific">Clostridium botulinum B str. Osaka05</name>
    <dbReference type="NCBI Taxonomy" id="1407017"/>
    <lineage>
        <taxon>Bacteria</taxon>
        <taxon>Bacillati</taxon>
        <taxon>Bacillota</taxon>
        <taxon>Clostridia</taxon>
        <taxon>Eubacteriales</taxon>
        <taxon>Clostridiaceae</taxon>
        <taxon>Clostridium</taxon>
    </lineage>
</organism>
<reference evidence="5" key="1">
    <citation type="submission" date="2013-10" db="EMBL/GenBank/DDBJ databases">
        <title>Draft genome sequence of Clostridium botulinum type B strain Osaka05.</title>
        <authorList>
            <person name="Sakaguchi Y."/>
            <person name="Hosomi K."/>
            <person name="Uchiyama J."/>
            <person name="Ogura Y."/>
            <person name="Sakaguchi M."/>
            <person name="Kohda T."/>
            <person name="Mukamoto M."/>
            <person name="Misawa N."/>
            <person name="Matsuzaki S."/>
            <person name="Hayashi T."/>
            <person name="Kozaki S."/>
        </authorList>
    </citation>
    <scope>NUCLEOTIDE SEQUENCE</scope>
    <source>
        <strain evidence="5">Osaka05</strain>
    </source>
</reference>
<dbReference type="AlphaFoldDB" id="A0A0S6U6F2"/>
<proteinExistence type="predicted"/>
<evidence type="ECO:0000313" key="5">
    <source>
        <dbReference type="EMBL" id="GAE02756.1"/>
    </source>
</evidence>
<sequence>MKKKEHVDETWLIPYSDMLTLLLALFIVMFAMSKVDTEKLAKASQEFNIIFKAGSNVVQTGGSGGASVGKSGVSIVSSDSVTEDIKIKEIKSKLEKGIKKSGYQFRLMVSICLNFTILQRSVEQKNSRVEIAIVRKYPSPPVTKEIDKDKNKK</sequence>
<evidence type="ECO:0000256" key="2">
    <source>
        <dbReference type="ARBA" id="ARBA00023136"/>
    </source>
</evidence>
<comment type="subcellular location">
    <subcellularLocation>
        <location evidence="1">Membrane</location>
    </subcellularLocation>
</comment>
<dbReference type="InterPro" id="IPR025713">
    <property type="entry name" value="MotB-like_N_dom"/>
</dbReference>
<dbReference type="HOGENOM" id="CLU_144027_0_0_9"/>
<feature type="transmembrane region" description="Helical" evidence="3">
    <location>
        <begin position="12"/>
        <end position="32"/>
    </location>
</feature>
<evidence type="ECO:0000256" key="3">
    <source>
        <dbReference type="SAM" id="Phobius"/>
    </source>
</evidence>
<dbReference type="GO" id="GO:0016020">
    <property type="term" value="C:membrane"/>
    <property type="evidence" value="ECO:0007669"/>
    <property type="project" value="UniProtKB-SubCell"/>
</dbReference>
<dbReference type="Pfam" id="PF13677">
    <property type="entry name" value="MotB_plug"/>
    <property type="match status" value="1"/>
</dbReference>
<accession>A0A0S6U6F2</accession>
<keyword evidence="3" id="KW-0812">Transmembrane</keyword>
<dbReference type="EMBL" id="DF384213">
    <property type="protein sequence ID" value="GAE02756.1"/>
    <property type="molecule type" value="Genomic_DNA"/>
</dbReference>
<feature type="domain" description="Motility protein B-like N-terminal" evidence="4">
    <location>
        <begin position="3"/>
        <end position="49"/>
    </location>
</feature>
<name>A0A0S6U6F2_CLOBO</name>
<dbReference type="Proteomes" id="UP000054164">
    <property type="component" value="Unassembled WGS sequence"/>
</dbReference>
<dbReference type="RefSeq" id="WP_242831654.1">
    <property type="nucleotide sequence ID" value="NZ_DF384213.1"/>
</dbReference>
<protein>
    <submittedName>
        <fullName evidence="5">Chemotaxis protein MotB</fullName>
    </submittedName>
</protein>
<keyword evidence="3" id="KW-1133">Transmembrane helix</keyword>
<keyword evidence="2 3" id="KW-0472">Membrane</keyword>
<evidence type="ECO:0000256" key="1">
    <source>
        <dbReference type="ARBA" id="ARBA00004370"/>
    </source>
</evidence>